<keyword evidence="2" id="KW-1185">Reference proteome</keyword>
<name>A0A165VQR9_9AGAM</name>
<protein>
    <submittedName>
        <fullName evidence="1">Uncharacterized protein</fullName>
    </submittedName>
</protein>
<reference evidence="1 2" key="1">
    <citation type="journal article" date="2016" name="Mol. Biol. Evol.">
        <title>Comparative Genomics of Early-Diverging Mushroom-Forming Fungi Provides Insights into the Origins of Lignocellulose Decay Capabilities.</title>
        <authorList>
            <person name="Nagy L.G."/>
            <person name="Riley R."/>
            <person name="Tritt A."/>
            <person name="Adam C."/>
            <person name="Daum C."/>
            <person name="Floudas D."/>
            <person name="Sun H."/>
            <person name="Yadav J.S."/>
            <person name="Pangilinan J."/>
            <person name="Larsson K.H."/>
            <person name="Matsuura K."/>
            <person name="Barry K."/>
            <person name="Labutti K."/>
            <person name="Kuo R."/>
            <person name="Ohm R.A."/>
            <person name="Bhattacharya S.S."/>
            <person name="Shirouzu T."/>
            <person name="Yoshinaga Y."/>
            <person name="Martin F.M."/>
            <person name="Grigoriev I.V."/>
            <person name="Hibbett D.S."/>
        </authorList>
    </citation>
    <scope>NUCLEOTIDE SEQUENCE [LARGE SCALE GENOMIC DNA]</scope>
    <source>
        <strain evidence="1 2">HHB14362 ss-1</strain>
    </source>
</reference>
<accession>A0A165VQR9</accession>
<dbReference type="InParanoid" id="A0A165VQR9"/>
<organism evidence="1 2">
    <name type="scientific">Neolentinus lepideus HHB14362 ss-1</name>
    <dbReference type="NCBI Taxonomy" id="1314782"/>
    <lineage>
        <taxon>Eukaryota</taxon>
        <taxon>Fungi</taxon>
        <taxon>Dikarya</taxon>
        <taxon>Basidiomycota</taxon>
        <taxon>Agaricomycotina</taxon>
        <taxon>Agaricomycetes</taxon>
        <taxon>Gloeophyllales</taxon>
        <taxon>Gloeophyllaceae</taxon>
        <taxon>Neolentinus</taxon>
    </lineage>
</organism>
<sequence>MAYLVYLYHPPYVLSPPLVPVPVISYTVPQAITYACVPLVAGSPSNTQQPTYSLLPNALGPEYATPCMLGEPRPTHAMPSRPIPEWESSSPVSRGFNMAHCYPPASVTGQNYQFAAAPSRGQHPPSHYQGPLNGHPYSEPLTRTAYQDRMPAGCPRSDVQEYQDAYITEVDSDDSESSWYPLPPATNVSDRRPKRRRCCLYRWVERLISKYCEHSP</sequence>
<gene>
    <name evidence="1" type="ORF">NEOLEDRAFT_1174388</name>
</gene>
<dbReference type="EMBL" id="KV425552">
    <property type="protein sequence ID" value="KZT30043.1"/>
    <property type="molecule type" value="Genomic_DNA"/>
</dbReference>
<evidence type="ECO:0000313" key="1">
    <source>
        <dbReference type="EMBL" id="KZT30043.1"/>
    </source>
</evidence>
<dbReference type="Proteomes" id="UP000076761">
    <property type="component" value="Unassembled WGS sequence"/>
</dbReference>
<proteinExistence type="predicted"/>
<dbReference type="AlphaFoldDB" id="A0A165VQR9"/>
<evidence type="ECO:0000313" key="2">
    <source>
        <dbReference type="Proteomes" id="UP000076761"/>
    </source>
</evidence>